<evidence type="ECO:0000313" key="4">
    <source>
        <dbReference type="EMBL" id="HIX51995.1"/>
    </source>
</evidence>
<dbReference type="Pfam" id="PF00583">
    <property type="entry name" value="Acetyltransf_1"/>
    <property type="match status" value="1"/>
</dbReference>
<dbReference type="Proteomes" id="UP000886780">
    <property type="component" value="Unassembled WGS sequence"/>
</dbReference>
<dbReference type="CDD" id="cd04301">
    <property type="entry name" value="NAT_SF"/>
    <property type="match status" value="1"/>
</dbReference>
<evidence type="ECO:0000256" key="2">
    <source>
        <dbReference type="ARBA" id="ARBA00023315"/>
    </source>
</evidence>
<reference evidence="4" key="1">
    <citation type="journal article" date="2021" name="PeerJ">
        <title>Extensive microbial diversity within the chicken gut microbiome revealed by metagenomics and culture.</title>
        <authorList>
            <person name="Gilroy R."/>
            <person name="Ravi A."/>
            <person name="Getino M."/>
            <person name="Pursley I."/>
            <person name="Horton D.L."/>
            <person name="Alikhan N.F."/>
            <person name="Baker D."/>
            <person name="Gharbi K."/>
            <person name="Hall N."/>
            <person name="Watson M."/>
            <person name="Adriaenssens E.M."/>
            <person name="Foster-Nyarko E."/>
            <person name="Jarju S."/>
            <person name="Secka A."/>
            <person name="Antonio M."/>
            <person name="Oren A."/>
            <person name="Chaudhuri R.R."/>
            <person name="La Ragione R."/>
            <person name="Hildebrand F."/>
            <person name="Pallen M.J."/>
        </authorList>
    </citation>
    <scope>NUCLEOTIDE SEQUENCE</scope>
    <source>
        <strain evidence="4">ChiGjej4B4-12881</strain>
    </source>
</reference>
<name>A0A9D1W3J4_9FIRM</name>
<protein>
    <submittedName>
        <fullName evidence="4">GNAT family N-acetyltransferase</fullName>
    </submittedName>
</protein>
<dbReference type="GO" id="GO:0016747">
    <property type="term" value="F:acyltransferase activity, transferring groups other than amino-acyl groups"/>
    <property type="evidence" value="ECO:0007669"/>
    <property type="project" value="InterPro"/>
</dbReference>
<evidence type="ECO:0000256" key="1">
    <source>
        <dbReference type="ARBA" id="ARBA00022679"/>
    </source>
</evidence>
<gene>
    <name evidence="4" type="ORF">IAA28_04225</name>
</gene>
<dbReference type="Gene3D" id="3.40.630.30">
    <property type="match status" value="1"/>
</dbReference>
<dbReference type="EMBL" id="DXEU01000071">
    <property type="protein sequence ID" value="HIX51995.1"/>
    <property type="molecule type" value="Genomic_DNA"/>
</dbReference>
<dbReference type="AlphaFoldDB" id="A0A9D1W3J4"/>
<dbReference type="PANTHER" id="PTHR43877">
    <property type="entry name" value="AMINOALKYLPHOSPHONATE N-ACETYLTRANSFERASE-RELATED-RELATED"/>
    <property type="match status" value="1"/>
</dbReference>
<accession>A0A9D1W3J4</accession>
<organism evidence="4 5">
    <name type="scientific">Candidatus Lachnoclostridium stercoripullorum</name>
    <dbReference type="NCBI Taxonomy" id="2838635"/>
    <lineage>
        <taxon>Bacteria</taxon>
        <taxon>Bacillati</taxon>
        <taxon>Bacillota</taxon>
        <taxon>Clostridia</taxon>
        <taxon>Lachnospirales</taxon>
        <taxon>Lachnospiraceae</taxon>
    </lineage>
</organism>
<feature type="domain" description="N-acetyltransferase" evidence="3">
    <location>
        <begin position="1"/>
        <end position="160"/>
    </location>
</feature>
<keyword evidence="1" id="KW-0808">Transferase</keyword>
<evidence type="ECO:0000259" key="3">
    <source>
        <dbReference type="PROSITE" id="PS51186"/>
    </source>
</evidence>
<dbReference type="PROSITE" id="PS51186">
    <property type="entry name" value="GNAT"/>
    <property type="match status" value="1"/>
</dbReference>
<reference evidence="4" key="2">
    <citation type="submission" date="2021-04" db="EMBL/GenBank/DDBJ databases">
        <authorList>
            <person name="Gilroy R."/>
        </authorList>
    </citation>
    <scope>NUCLEOTIDE SEQUENCE</scope>
    <source>
        <strain evidence="4">ChiGjej4B4-12881</strain>
    </source>
</reference>
<proteinExistence type="predicted"/>
<sequence>MIRPAVPADASRLAEIQIFAKRTAFRSVFQNDFVSFNEMQVLDLALRFRDDPDMRKGVFVWDDGIVKAMTRWDKSRENCLHWELKELYVDPFFQHQGLGLSLLKAFLSSAKQAGMRTASLWVLEKNPAARSLYSRCGFAPDGSRKLQEGTSEYLLQYTKVL</sequence>
<evidence type="ECO:0000313" key="5">
    <source>
        <dbReference type="Proteomes" id="UP000886780"/>
    </source>
</evidence>
<dbReference type="InterPro" id="IPR000182">
    <property type="entry name" value="GNAT_dom"/>
</dbReference>
<dbReference type="SUPFAM" id="SSF55729">
    <property type="entry name" value="Acyl-CoA N-acyltransferases (Nat)"/>
    <property type="match status" value="1"/>
</dbReference>
<comment type="caution">
    <text evidence="4">The sequence shown here is derived from an EMBL/GenBank/DDBJ whole genome shotgun (WGS) entry which is preliminary data.</text>
</comment>
<dbReference type="InterPro" id="IPR050832">
    <property type="entry name" value="Bact_Acetyltransf"/>
</dbReference>
<dbReference type="InterPro" id="IPR016181">
    <property type="entry name" value="Acyl_CoA_acyltransferase"/>
</dbReference>
<keyword evidence="2" id="KW-0012">Acyltransferase</keyword>